<reference evidence="1" key="1">
    <citation type="journal article" date="2015" name="Nature">
        <title>Complex archaea that bridge the gap between prokaryotes and eukaryotes.</title>
        <authorList>
            <person name="Spang A."/>
            <person name="Saw J.H."/>
            <person name="Jorgensen S.L."/>
            <person name="Zaremba-Niedzwiedzka K."/>
            <person name="Martijn J."/>
            <person name="Lind A.E."/>
            <person name="van Eijk R."/>
            <person name="Schleper C."/>
            <person name="Guy L."/>
            <person name="Ettema T.J."/>
        </authorList>
    </citation>
    <scope>NUCLEOTIDE SEQUENCE</scope>
</reference>
<dbReference type="AlphaFoldDB" id="A0A0F9IYI2"/>
<sequence>KSQTNLFTFLVGEIEKGKYIGSRSEIRGFIDDIISELRRGLFSTLEGDFLRQIEQSLLREDAFVNLEFLNIQDINAPIDPLTGTKISRNFILKISQSDLLRIDFTSWGRSDLLIETNLRSARSLVITGAIQNIVDYLEKLITDPTIGNSKVRIFPLVRVISQGIDYGYQFLIPRYTDDNPNLKAQSYRPYLPKIPSYFEIDLSNPSNKESIFTLYHITYLLLSQHQSGTPSRYRNLGFVMKASDGEWDDGEMIAAFNREGNINKDELFSVLSPDNNVLSSNHYHNYQMEIETQTYVIDDKEWERNFLYALILTSGASNSDFTNYMDFVRSDSSSFARYIREILGLPEP</sequence>
<evidence type="ECO:0000313" key="1">
    <source>
        <dbReference type="EMBL" id="KKL98725.1"/>
    </source>
</evidence>
<name>A0A0F9IYI2_9ZZZZ</name>
<dbReference type="EMBL" id="LAZR01017844">
    <property type="protein sequence ID" value="KKL98725.1"/>
    <property type="molecule type" value="Genomic_DNA"/>
</dbReference>
<organism evidence="1">
    <name type="scientific">marine sediment metagenome</name>
    <dbReference type="NCBI Taxonomy" id="412755"/>
    <lineage>
        <taxon>unclassified sequences</taxon>
        <taxon>metagenomes</taxon>
        <taxon>ecological metagenomes</taxon>
    </lineage>
</organism>
<proteinExistence type="predicted"/>
<comment type="caution">
    <text evidence="1">The sequence shown here is derived from an EMBL/GenBank/DDBJ whole genome shotgun (WGS) entry which is preliminary data.</text>
</comment>
<gene>
    <name evidence="1" type="ORF">LCGC14_1821530</name>
</gene>
<protein>
    <submittedName>
        <fullName evidence="1">Uncharacterized protein</fullName>
    </submittedName>
</protein>
<feature type="non-terminal residue" evidence="1">
    <location>
        <position position="1"/>
    </location>
</feature>
<accession>A0A0F9IYI2</accession>